<organism evidence="1 2">
    <name type="scientific">Lentinula aff. lateritia</name>
    <dbReference type="NCBI Taxonomy" id="2804960"/>
    <lineage>
        <taxon>Eukaryota</taxon>
        <taxon>Fungi</taxon>
        <taxon>Dikarya</taxon>
        <taxon>Basidiomycota</taxon>
        <taxon>Agaricomycotina</taxon>
        <taxon>Agaricomycetes</taxon>
        <taxon>Agaricomycetidae</taxon>
        <taxon>Agaricales</taxon>
        <taxon>Marasmiineae</taxon>
        <taxon>Omphalotaceae</taxon>
        <taxon>Lentinula</taxon>
    </lineage>
</organism>
<keyword evidence="2" id="KW-1185">Reference proteome</keyword>
<sequence length="351" mass="39564">YQGITGDDGPNRKLAVDMRDVRRKVNSIGAAVVFKDIGDLVEAANAWSEVGGRVLALIKELNLGVQIECGQDGVAVHCYGRYGAHLNEIVFIHIWSMRHLTRLNITGIAIGSKLLSAITGLQQLCILSLENVCVVGILKKSELDVMVARHVRLVNTCWHSLDLEEGMIRGSKNLKTLEMSWHGRRTKERTGSKNWENATCESLEIHSRCGAWSTTKENLQDERREFMALIRRFKAIKKLHIRGWLPNFNDADTGHQMLSDSIAYFIGPMHFMKLSRQLPNLGRITLSDNGLNRGEVNEVEMQLQKVTILEVNVYVDDKETMCMMLAVMTNVHQLKLNFADDVNEPVRNASN</sequence>
<dbReference type="EMBL" id="MU795452">
    <property type="protein sequence ID" value="KAJ3806254.1"/>
    <property type="molecule type" value="Genomic_DNA"/>
</dbReference>
<dbReference type="Proteomes" id="UP001163835">
    <property type="component" value="Unassembled WGS sequence"/>
</dbReference>
<comment type="caution">
    <text evidence="1">The sequence shown here is derived from an EMBL/GenBank/DDBJ whole genome shotgun (WGS) entry which is preliminary data.</text>
</comment>
<evidence type="ECO:0000313" key="2">
    <source>
        <dbReference type="Proteomes" id="UP001163835"/>
    </source>
</evidence>
<proteinExistence type="predicted"/>
<protein>
    <submittedName>
        <fullName evidence="1">Uncharacterized protein</fullName>
    </submittedName>
</protein>
<evidence type="ECO:0000313" key="1">
    <source>
        <dbReference type="EMBL" id="KAJ3806254.1"/>
    </source>
</evidence>
<name>A0ACC1TNE7_9AGAR</name>
<accession>A0ACC1TNE7</accession>
<reference evidence="1" key="1">
    <citation type="submission" date="2022-09" db="EMBL/GenBank/DDBJ databases">
        <title>A Global Phylogenomic Analysis of the Shiitake Genus Lentinula.</title>
        <authorList>
            <consortium name="DOE Joint Genome Institute"/>
            <person name="Sierra-Patev S."/>
            <person name="Min B."/>
            <person name="Naranjo-Ortiz M."/>
            <person name="Looney B."/>
            <person name="Konkel Z."/>
            <person name="Slot J.C."/>
            <person name="Sakamoto Y."/>
            <person name="Steenwyk J.L."/>
            <person name="Rokas A."/>
            <person name="Carro J."/>
            <person name="Camarero S."/>
            <person name="Ferreira P."/>
            <person name="Molpeceres G."/>
            <person name="Ruiz-Duenas F.J."/>
            <person name="Serrano A."/>
            <person name="Henrissat B."/>
            <person name="Drula E."/>
            <person name="Hughes K.W."/>
            <person name="Mata J.L."/>
            <person name="Ishikawa N.K."/>
            <person name="Vargas-Isla R."/>
            <person name="Ushijima S."/>
            <person name="Smith C.A."/>
            <person name="Ahrendt S."/>
            <person name="Andreopoulos W."/>
            <person name="He G."/>
            <person name="Labutti K."/>
            <person name="Lipzen A."/>
            <person name="Ng V."/>
            <person name="Riley R."/>
            <person name="Sandor L."/>
            <person name="Barry K."/>
            <person name="Martinez A.T."/>
            <person name="Xiao Y."/>
            <person name="Gibbons J.G."/>
            <person name="Terashima K."/>
            <person name="Grigoriev I.V."/>
            <person name="Hibbett D.S."/>
        </authorList>
    </citation>
    <scope>NUCLEOTIDE SEQUENCE</scope>
    <source>
        <strain evidence="1">TMI1499</strain>
    </source>
</reference>
<gene>
    <name evidence="1" type="ORF">F5876DRAFT_69115</name>
</gene>
<feature type="non-terminal residue" evidence="1">
    <location>
        <position position="1"/>
    </location>
</feature>